<evidence type="ECO:0000313" key="2">
    <source>
        <dbReference type="EMBL" id="KAF1930716.1"/>
    </source>
</evidence>
<feature type="chain" id="PRO_5025337790" description="Secreted protein" evidence="1">
    <location>
        <begin position="30"/>
        <end position="138"/>
    </location>
</feature>
<keyword evidence="1" id="KW-0732">Signal</keyword>
<keyword evidence="3" id="KW-1185">Reference proteome</keyword>
<evidence type="ECO:0000256" key="1">
    <source>
        <dbReference type="SAM" id="SignalP"/>
    </source>
</evidence>
<gene>
    <name evidence="2" type="ORF">M421DRAFT_357088</name>
</gene>
<dbReference type="Proteomes" id="UP000800082">
    <property type="component" value="Unassembled WGS sequence"/>
</dbReference>
<dbReference type="AlphaFoldDB" id="A0A6A5RWR0"/>
<proteinExistence type="predicted"/>
<dbReference type="GeneID" id="54347277"/>
<sequence>MLTQSCTCIPTRPVSICGLILAATSTVSASPFTRSPTVVVVVVVADTPTVRSFELKWKPPRTSRSLTRIWSVCGPSISTRTAQDNRIDLRYTACESCRSFNNVASPRARGIGAGEESRCAVRRLYLIFQPPCIPFLLA</sequence>
<evidence type="ECO:0000313" key="3">
    <source>
        <dbReference type="Proteomes" id="UP000800082"/>
    </source>
</evidence>
<name>A0A6A5RWR0_9PLEO</name>
<feature type="signal peptide" evidence="1">
    <location>
        <begin position="1"/>
        <end position="29"/>
    </location>
</feature>
<organism evidence="2 3">
    <name type="scientific">Didymella exigua CBS 183.55</name>
    <dbReference type="NCBI Taxonomy" id="1150837"/>
    <lineage>
        <taxon>Eukaryota</taxon>
        <taxon>Fungi</taxon>
        <taxon>Dikarya</taxon>
        <taxon>Ascomycota</taxon>
        <taxon>Pezizomycotina</taxon>
        <taxon>Dothideomycetes</taxon>
        <taxon>Pleosporomycetidae</taxon>
        <taxon>Pleosporales</taxon>
        <taxon>Pleosporineae</taxon>
        <taxon>Didymellaceae</taxon>
        <taxon>Didymella</taxon>
    </lineage>
</organism>
<accession>A0A6A5RWR0</accession>
<evidence type="ECO:0008006" key="4">
    <source>
        <dbReference type="Google" id="ProtNLM"/>
    </source>
</evidence>
<protein>
    <recommendedName>
        <fullName evidence="4">Secreted protein</fullName>
    </recommendedName>
</protein>
<dbReference type="RefSeq" id="XP_033450964.1">
    <property type="nucleotide sequence ID" value="XM_033589629.1"/>
</dbReference>
<dbReference type="EMBL" id="ML978962">
    <property type="protein sequence ID" value="KAF1930716.1"/>
    <property type="molecule type" value="Genomic_DNA"/>
</dbReference>
<reference evidence="2" key="1">
    <citation type="journal article" date="2020" name="Stud. Mycol.">
        <title>101 Dothideomycetes genomes: a test case for predicting lifestyles and emergence of pathogens.</title>
        <authorList>
            <person name="Haridas S."/>
            <person name="Albert R."/>
            <person name="Binder M."/>
            <person name="Bloem J."/>
            <person name="Labutti K."/>
            <person name="Salamov A."/>
            <person name="Andreopoulos B."/>
            <person name="Baker S."/>
            <person name="Barry K."/>
            <person name="Bills G."/>
            <person name="Bluhm B."/>
            <person name="Cannon C."/>
            <person name="Castanera R."/>
            <person name="Culley D."/>
            <person name="Daum C."/>
            <person name="Ezra D."/>
            <person name="Gonzalez J."/>
            <person name="Henrissat B."/>
            <person name="Kuo A."/>
            <person name="Liang C."/>
            <person name="Lipzen A."/>
            <person name="Lutzoni F."/>
            <person name="Magnuson J."/>
            <person name="Mondo S."/>
            <person name="Nolan M."/>
            <person name="Ohm R."/>
            <person name="Pangilinan J."/>
            <person name="Park H.-J."/>
            <person name="Ramirez L."/>
            <person name="Alfaro M."/>
            <person name="Sun H."/>
            <person name="Tritt A."/>
            <person name="Yoshinaga Y."/>
            <person name="Zwiers L.-H."/>
            <person name="Turgeon B."/>
            <person name="Goodwin S."/>
            <person name="Spatafora J."/>
            <person name="Crous P."/>
            <person name="Grigoriev I."/>
        </authorList>
    </citation>
    <scope>NUCLEOTIDE SEQUENCE</scope>
    <source>
        <strain evidence="2">CBS 183.55</strain>
    </source>
</reference>